<accession>A0A2M6WN04</accession>
<evidence type="ECO:0000313" key="1">
    <source>
        <dbReference type="EMBL" id="PIT94191.1"/>
    </source>
</evidence>
<gene>
    <name evidence="1" type="ORF">COU00_00375</name>
</gene>
<comment type="caution">
    <text evidence="1">The sequence shown here is derived from an EMBL/GenBank/DDBJ whole genome shotgun (WGS) entry which is preliminary data.</text>
</comment>
<name>A0A2M6WN04_9BACT</name>
<sequence>MNQNLGSERFWQDTHRWEARQWQFDILLFLSTAILLSQMGCAYLQAPPRYKNLDQALAGAPNAGRMSATDAQEILSLQERQRAQEFEKNLTAKFISSSSASVAANGADGLPGKIRNHSRWETVTFLVIGPTTKTFALYPGEIKEFFLPVGEYVCKFIRGSHELCRPWTFHVDDKLDYFFGEQVFWGLYYQDY</sequence>
<proteinExistence type="predicted"/>
<evidence type="ECO:0000313" key="2">
    <source>
        <dbReference type="Proteomes" id="UP000229335"/>
    </source>
</evidence>
<dbReference type="EMBL" id="PFAS01000005">
    <property type="protein sequence ID" value="PIT94191.1"/>
    <property type="molecule type" value="Genomic_DNA"/>
</dbReference>
<reference evidence="2" key="1">
    <citation type="submission" date="2017-09" db="EMBL/GenBank/DDBJ databases">
        <title>Depth-based differentiation of microbial function through sediment-hosted aquifers and enrichment of novel symbionts in the deep terrestrial subsurface.</title>
        <authorList>
            <person name="Probst A.J."/>
            <person name="Ladd B."/>
            <person name="Jarett J.K."/>
            <person name="Geller-Mcgrath D.E."/>
            <person name="Sieber C.M.K."/>
            <person name="Emerson J.B."/>
            <person name="Anantharaman K."/>
            <person name="Thomas B.C."/>
            <person name="Malmstrom R."/>
            <person name="Stieglmeier M."/>
            <person name="Klingl A."/>
            <person name="Woyke T."/>
            <person name="Ryan C.M."/>
            <person name="Banfield J.F."/>
        </authorList>
    </citation>
    <scope>NUCLEOTIDE SEQUENCE [LARGE SCALE GENOMIC DNA]</scope>
</reference>
<dbReference type="AlphaFoldDB" id="A0A2M6WN04"/>
<organism evidence="1 2">
    <name type="scientific">Candidatus Falkowbacteria bacterium CG10_big_fil_rev_8_21_14_0_10_43_11</name>
    <dbReference type="NCBI Taxonomy" id="1974568"/>
    <lineage>
        <taxon>Bacteria</taxon>
        <taxon>Candidatus Falkowiibacteriota</taxon>
    </lineage>
</organism>
<dbReference type="Proteomes" id="UP000229335">
    <property type="component" value="Unassembled WGS sequence"/>
</dbReference>
<protein>
    <submittedName>
        <fullName evidence="1">Uncharacterized protein</fullName>
    </submittedName>
</protein>